<dbReference type="InterPro" id="IPR023033">
    <property type="entry name" value="Ala_tRNA_ligase_euk/bac"/>
</dbReference>
<evidence type="ECO:0000256" key="12">
    <source>
        <dbReference type="SAM" id="Coils"/>
    </source>
</evidence>
<evidence type="ECO:0000256" key="10">
    <source>
        <dbReference type="ARBA" id="ARBA00023146"/>
    </source>
</evidence>
<evidence type="ECO:0000256" key="1">
    <source>
        <dbReference type="ARBA" id="ARBA00008226"/>
    </source>
</evidence>
<proteinExistence type="inferred from homology"/>
<dbReference type="FunFam" id="3.30.980.10:FF:000004">
    <property type="entry name" value="Alanine--tRNA ligase, cytoplasmic"/>
    <property type="match status" value="1"/>
</dbReference>
<dbReference type="InterPro" id="IPR018163">
    <property type="entry name" value="Thr/Ala-tRNA-synth_IIc_edit"/>
</dbReference>
<comment type="cofactor">
    <cofactor evidence="11">
        <name>Zn(2+)</name>
        <dbReference type="ChEBI" id="CHEBI:29105"/>
    </cofactor>
    <text evidence="11">Binds 1 zinc ion per subunit.</text>
</comment>
<reference evidence="14 15" key="1">
    <citation type="submission" date="2020-02" db="EMBL/GenBank/DDBJ databases">
        <authorList>
            <person name="Criscuolo A."/>
        </authorList>
    </citation>
    <scope>NUCLEOTIDE SEQUENCE [LARGE SCALE GENOMIC DNA]</scope>
    <source>
        <strain evidence="14">CIP105534</strain>
    </source>
</reference>
<evidence type="ECO:0000256" key="2">
    <source>
        <dbReference type="ARBA" id="ARBA00022555"/>
    </source>
</evidence>
<dbReference type="FunFam" id="3.30.54.20:FF:000001">
    <property type="entry name" value="Alanine--tRNA ligase"/>
    <property type="match status" value="1"/>
</dbReference>
<dbReference type="AlphaFoldDB" id="A0A6J4GVJ8"/>
<evidence type="ECO:0000256" key="4">
    <source>
        <dbReference type="ARBA" id="ARBA00022723"/>
    </source>
</evidence>
<protein>
    <recommendedName>
        <fullName evidence="11">Alanine--tRNA ligase</fullName>
        <ecNumber evidence="11">6.1.1.7</ecNumber>
    </recommendedName>
    <alternativeName>
        <fullName evidence="11">Alanyl-tRNA synthetase</fullName>
        <shortName evidence="11">AlaRS</shortName>
    </alternativeName>
</protein>
<dbReference type="InterPro" id="IPR050058">
    <property type="entry name" value="Ala-tRNA_ligase"/>
</dbReference>
<dbReference type="SMART" id="SM00863">
    <property type="entry name" value="tRNA_SAD"/>
    <property type="match status" value="1"/>
</dbReference>
<evidence type="ECO:0000256" key="8">
    <source>
        <dbReference type="ARBA" id="ARBA00022884"/>
    </source>
</evidence>
<dbReference type="Gene3D" id="3.30.54.20">
    <property type="match status" value="1"/>
</dbReference>
<dbReference type="SUPFAM" id="SSF55681">
    <property type="entry name" value="Class II aaRS and biotin synthetases"/>
    <property type="match status" value="1"/>
</dbReference>
<keyword evidence="7 11" id="KW-0067">ATP-binding</keyword>
<dbReference type="CDD" id="cd00673">
    <property type="entry name" value="AlaRS_core"/>
    <property type="match status" value="1"/>
</dbReference>
<evidence type="ECO:0000256" key="9">
    <source>
        <dbReference type="ARBA" id="ARBA00022917"/>
    </source>
</evidence>
<keyword evidence="9 11" id="KW-0648">Protein biosynthesis</keyword>
<feature type="binding site" evidence="11">
    <location>
        <position position="676"/>
    </location>
    <ligand>
        <name>Zn(2+)</name>
        <dbReference type="ChEBI" id="CHEBI:29105"/>
    </ligand>
</feature>
<dbReference type="InterPro" id="IPR018164">
    <property type="entry name" value="Ala-tRNA-synth_IIc_N"/>
</dbReference>
<dbReference type="Pfam" id="PF07973">
    <property type="entry name" value="tRNA_SAD"/>
    <property type="match status" value="1"/>
</dbReference>
<comment type="subcellular location">
    <subcellularLocation>
        <location evidence="11">Cytoplasm</location>
    </subcellularLocation>
</comment>
<dbReference type="NCBIfam" id="TIGR00344">
    <property type="entry name" value="alaS"/>
    <property type="match status" value="1"/>
</dbReference>
<evidence type="ECO:0000256" key="7">
    <source>
        <dbReference type="ARBA" id="ARBA00022840"/>
    </source>
</evidence>
<dbReference type="HAMAP" id="MF_00036_B">
    <property type="entry name" value="Ala_tRNA_synth_B"/>
    <property type="match status" value="1"/>
</dbReference>
<feature type="binding site" evidence="11">
    <location>
        <position position="672"/>
    </location>
    <ligand>
        <name>Zn(2+)</name>
        <dbReference type="ChEBI" id="CHEBI:29105"/>
    </ligand>
</feature>
<dbReference type="PANTHER" id="PTHR11777">
    <property type="entry name" value="ALANYL-TRNA SYNTHETASE"/>
    <property type="match status" value="1"/>
</dbReference>
<dbReference type="Gene3D" id="3.10.310.40">
    <property type="match status" value="1"/>
</dbReference>
<organism evidence="14 15">
    <name type="scientific">Flavobacterium bizetiae</name>
    <dbReference type="NCBI Taxonomy" id="2704140"/>
    <lineage>
        <taxon>Bacteria</taxon>
        <taxon>Pseudomonadati</taxon>
        <taxon>Bacteroidota</taxon>
        <taxon>Flavobacteriia</taxon>
        <taxon>Flavobacteriales</taxon>
        <taxon>Flavobacteriaceae</taxon>
        <taxon>Flavobacterium</taxon>
    </lineage>
</organism>
<dbReference type="Pfam" id="PF01411">
    <property type="entry name" value="tRNA-synt_2c"/>
    <property type="match status" value="1"/>
</dbReference>
<comment type="similarity">
    <text evidence="1 11">Belongs to the class-II aminoacyl-tRNA synthetase family.</text>
</comment>
<evidence type="ECO:0000313" key="15">
    <source>
        <dbReference type="Proteomes" id="UP000479938"/>
    </source>
</evidence>
<dbReference type="Gene3D" id="3.30.930.10">
    <property type="entry name" value="Bira Bifunctional Protein, Domain 2"/>
    <property type="match status" value="1"/>
</dbReference>
<dbReference type="FunFam" id="3.30.930.10:FF:000011">
    <property type="entry name" value="Alanine--tRNA ligase, cytoplasmic"/>
    <property type="match status" value="1"/>
</dbReference>
<keyword evidence="12" id="KW-0175">Coiled coil</keyword>
<dbReference type="InterPro" id="IPR003156">
    <property type="entry name" value="DHHA1_dom"/>
</dbReference>
<dbReference type="GO" id="GO:0005524">
    <property type="term" value="F:ATP binding"/>
    <property type="evidence" value="ECO:0007669"/>
    <property type="project" value="UniProtKB-UniRule"/>
</dbReference>
<dbReference type="GO" id="GO:0002161">
    <property type="term" value="F:aminoacyl-tRNA deacylase activity"/>
    <property type="evidence" value="ECO:0007669"/>
    <property type="project" value="TreeGrafter"/>
</dbReference>
<dbReference type="GO" id="GO:0008270">
    <property type="term" value="F:zinc ion binding"/>
    <property type="evidence" value="ECO:0007669"/>
    <property type="project" value="UniProtKB-UniRule"/>
</dbReference>
<comment type="domain">
    <text evidence="11">Consists of three domains; the N-terminal catalytic domain, the editing domain and the C-terminal C-Ala domain. The editing domain removes incorrectly charged amino acids, while the C-Ala domain, along with tRNA(Ala), serves as a bridge to cooperatively bring together the editing and aminoacylation centers thus stimulating deacylation of misacylated tRNAs.</text>
</comment>
<keyword evidence="8 11" id="KW-0694">RNA-binding</keyword>
<dbReference type="Pfam" id="PF02272">
    <property type="entry name" value="DHHA1"/>
    <property type="match status" value="1"/>
</dbReference>
<dbReference type="EC" id="6.1.1.7" evidence="11"/>
<gene>
    <name evidence="11 14" type="primary">alaS</name>
    <name evidence="14" type="ORF">FLA105534_03884</name>
</gene>
<dbReference type="PRINTS" id="PR00980">
    <property type="entry name" value="TRNASYNTHALA"/>
</dbReference>
<feature type="binding site" evidence="11">
    <location>
        <position position="570"/>
    </location>
    <ligand>
        <name>Zn(2+)</name>
        <dbReference type="ChEBI" id="CHEBI:29105"/>
    </ligand>
</feature>
<dbReference type="Gene3D" id="2.40.30.130">
    <property type="match status" value="1"/>
</dbReference>
<dbReference type="GO" id="GO:0006419">
    <property type="term" value="P:alanyl-tRNA aminoacylation"/>
    <property type="evidence" value="ECO:0007669"/>
    <property type="project" value="UniProtKB-UniRule"/>
</dbReference>
<evidence type="ECO:0000256" key="5">
    <source>
        <dbReference type="ARBA" id="ARBA00022741"/>
    </source>
</evidence>
<comment type="catalytic activity">
    <reaction evidence="11">
        <text>tRNA(Ala) + L-alanine + ATP = L-alanyl-tRNA(Ala) + AMP + diphosphate</text>
        <dbReference type="Rhea" id="RHEA:12540"/>
        <dbReference type="Rhea" id="RHEA-COMP:9657"/>
        <dbReference type="Rhea" id="RHEA-COMP:9923"/>
        <dbReference type="ChEBI" id="CHEBI:30616"/>
        <dbReference type="ChEBI" id="CHEBI:33019"/>
        <dbReference type="ChEBI" id="CHEBI:57972"/>
        <dbReference type="ChEBI" id="CHEBI:78442"/>
        <dbReference type="ChEBI" id="CHEBI:78497"/>
        <dbReference type="ChEBI" id="CHEBI:456215"/>
        <dbReference type="EC" id="6.1.1.7"/>
    </reaction>
</comment>
<dbReference type="InterPro" id="IPR002318">
    <property type="entry name" value="Ala-tRNA-lgiase_IIc"/>
</dbReference>
<dbReference type="EMBL" id="CADCSU010000140">
    <property type="protein sequence ID" value="CAA9202019.1"/>
    <property type="molecule type" value="Genomic_DNA"/>
</dbReference>
<dbReference type="SUPFAM" id="SSF55186">
    <property type="entry name" value="ThrRS/AlaRS common domain"/>
    <property type="match status" value="1"/>
</dbReference>
<feature type="binding site" evidence="11">
    <location>
        <position position="574"/>
    </location>
    <ligand>
        <name>Zn(2+)</name>
        <dbReference type="ChEBI" id="CHEBI:29105"/>
    </ligand>
</feature>
<accession>A0A6J4GVJ8</accession>
<dbReference type="FunFam" id="3.10.310.40:FF:000001">
    <property type="entry name" value="Alanine--tRNA ligase"/>
    <property type="match status" value="1"/>
</dbReference>
<feature type="domain" description="Alanyl-transfer RNA synthetases family profile" evidence="13">
    <location>
        <begin position="1"/>
        <end position="715"/>
    </location>
</feature>
<keyword evidence="3 11" id="KW-0436">Ligase</keyword>
<keyword evidence="4 11" id="KW-0479">Metal-binding</keyword>
<feature type="coiled-coil region" evidence="12">
    <location>
        <begin position="737"/>
        <end position="768"/>
    </location>
</feature>
<dbReference type="PANTHER" id="PTHR11777:SF9">
    <property type="entry name" value="ALANINE--TRNA LIGASE, CYTOPLASMIC"/>
    <property type="match status" value="1"/>
</dbReference>
<dbReference type="InterPro" id="IPR009000">
    <property type="entry name" value="Transl_B-barrel_sf"/>
</dbReference>
<dbReference type="SUPFAM" id="SSF101353">
    <property type="entry name" value="Putative anticodon-binding domain of alanyl-tRNA synthetase (AlaRS)"/>
    <property type="match status" value="1"/>
</dbReference>
<keyword evidence="11" id="KW-0963">Cytoplasm</keyword>
<dbReference type="RefSeq" id="WP_173972419.1">
    <property type="nucleotide sequence ID" value="NZ_CADCSU010000140.1"/>
</dbReference>
<dbReference type="SUPFAM" id="SSF50447">
    <property type="entry name" value="Translation proteins"/>
    <property type="match status" value="1"/>
</dbReference>
<evidence type="ECO:0000256" key="6">
    <source>
        <dbReference type="ARBA" id="ARBA00022833"/>
    </source>
</evidence>
<dbReference type="InterPro" id="IPR045864">
    <property type="entry name" value="aa-tRNA-synth_II/BPL/LPL"/>
</dbReference>
<dbReference type="Gene3D" id="3.30.980.10">
    <property type="entry name" value="Threonyl-trna Synthetase, Chain A, domain 2"/>
    <property type="match status" value="1"/>
</dbReference>
<evidence type="ECO:0000313" key="14">
    <source>
        <dbReference type="EMBL" id="CAA9202019.1"/>
    </source>
</evidence>
<dbReference type="InterPro" id="IPR012947">
    <property type="entry name" value="tRNA_SAD"/>
</dbReference>
<sequence>MKSQDVRKQFLDFFKSNGHLIVPSAPIVLKDDPTLMFNNSGMAQFKEYFLGNGTPKSKRIADTQKCLRVSGKHNDLEDVGFDTYHHTMFEMLGNWSFGDYFKKEAINWAWTLLTEVYKIPKENLYVSVFEGSKEDNVPFDQEAWDIWKTLIDEDRIILGNKKDNFWEMGDQGPCGPCSEIHVDLRSEEEKALVSGKSLVNNDHPQVVEIWNNVFMEFNRKADGSLEKLPAQHVDTGMGFERLCMALQGKTSNYDTDVFTPLIEKVEQITGLKYTSDEVKNISEEQNKTNIAIRVVVDHVRAVAFAIADGQLPSNTGAGYVIRRILRRAIRYGFTFLGTKEPFINKLVEVLANQMGEFFPEIKSQQQLVTNVIREEEASFLRTLDQGLQLLDNVIAQTKGLEVSGAKAFELYDTFGFPKDLTALILKEKGMSFNEAEFDASMQEQKNRSRAASEVSTEDWSVLIPGNVETFVGYDQVENEVKITRIRKVDSKKDGILYQIVLDNTPFYPEGGGQVGDKGTLVSANETIEIIDTKKENNLILHFAKQLPENIEAGFVAKVNTDLRGATSKNHSATHLMHLALRNLLGTHVEQKGSLVNPNYLRFDFSHFSKVSEEELRQVEASVNAQIEAQLQLVEHRNIPIKEALDKGAMALFGEKYGDNVRMIEFGDSKELCGGIHVKNTAEIWHFKIISEGAVAAGIRRIEAITGDAVKDFYKNQENTLSEIKETLKNPQDILKSVASLQDDNAKLKKQIEQLLKEKVNALKSELEKDFQEVNGVNFLAKQVDLSMASTKELASALGSSKPDSFVFLASVEDGLPNIHCYIAKELVASKSLNANAVIKELGKYIEGNGGGQPFFASGKGKNAAGIAEALAHAVDFVK</sequence>
<keyword evidence="5 11" id="KW-0547">Nucleotide-binding</keyword>
<comment type="function">
    <text evidence="11">Catalyzes the attachment of alanine to tRNA(Ala) in a two-step reaction: alanine is first activated by ATP to form Ala-AMP and then transferred to the acceptor end of tRNA(Ala). Also edits incorrectly charged Ser-tRNA(Ala) and Gly-tRNA(Ala) via its editing domain.</text>
</comment>
<dbReference type="GO" id="GO:0000049">
    <property type="term" value="F:tRNA binding"/>
    <property type="evidence" value="ECO:0007669"/>
    <property type="project" value="UniProtKB-KW"/>
</dbReference>
<evidence type="ECO:0000259" key="13">
    <source>
        <dbReference type="PROSITE" id="PS50860"/>
    </source>
</evidence>
<keyword evidence="2 11" id="KW-0820">tRNA-binding</keyword>
<keyword evidence="10 11" id="KW-0030">Aminoacyl-tRNA synthetase</keyword>
<dbReference type="GO" id="GO:0004813">
    <property type="term" value="F:alanine-tRNA ligase activity"/>
    <property type="evidence" value="ECO:0007669"/>
    <property type="project" value="UniProtKB-UniRule"/>
</dbReference>
<dbReference type="GO" id="GO:0005737">
    <property type="term" value="C:cytoplasm"/>
    <property type="evidence" value="ECO:0007669"/>
    <property type="project" value="UniProtKB-SubCell"/>
</dbReference>
<dbReference type="PROSITE" id="PS50860">
    <property type="entry name" value="AA_TRNA_LIGASE_II_ALA"/>
    <property type="match status" value="1"/>
</dbReference>
<evidence type="ECO:0000256" key="3">
    <source>
        <dbReference type="ARBA" id="ARBA00022598"/>
    </source>
</evidence>
<keyword evidence="6 11" id="KW-0862">Zinc</keyword>
<dbReference type="InterPro" id="IPR018162">
    <property type="entry name" value="Ala-tRNA-ligase_IIc_anticod-bd"/>
</dbReference>
<dbReference type="InterPro" id="IPR018165">
    <property type="entry name" value="Ala-tRNA-synth_IIc_core"/>
</dbReference>
<keyword evidence="15" id="KW-1185">Reference proteome</keyword>
<evidence type="ECO:0000256" key="11">
    <source>
        <dbReference type="HAMAP-Rule" id="MF_00036"/>
    </source>
</evidence>
<dbReference type="Proteomes" id="UP000479938">
    <property type="component" value="Unassembled WGS sequence"/>
</dbReference>
<name>A0A6J4GVJ8_9FLAO</name>